<proteinExistence type="inferred from homology"/>
<evidence type="ECO:0000256" key="1">
    <source>
        <dbReference type="ARBA" id="ARBA00022670"/>
    </source>
</evidence>
<dbReference type="PaxDb" id="7165-AGAP012472-PA"/>
<dbReference type="Pfam" id="PF00089">
    <property type="entry name" value="Trypsin"/>
    <property type="match status" value="1"/>
</dbReference>
<keyword evidence="4" id="KW-1015">Disulfide bond</keyword>
<keyword evidence="2" id="KW-0378">Hydrolase</keyword>
<dbReference type="Proteomes" id="UP000007062">
    <property type="component" value="Unassembled WGS sequence"/>
</dbReference>
<dbReference type="EMBL" id="AAAB01008000">
    <property type="protein sequence ID" value="EDO64844.1"/>
    <property type="molecule type" value="Genomic_DNA"/>
</dbReference>
<keyword evidence="9" id="KW-1185">Reference proteome</keyword>
<dbReference type="SUPFAM" id="SSF50494">
    <property type="entry name" value="Trypsin-like serine proteases"/>
    <property type="match status" value="1"/>
</dbReference>
<evidence type="ECO:0000259" key="6">
    <source>
        <dbReference type="PROSITE" id="PS50240"/>
    </source>
</evidence>
<feature type="non-terminal residue" evidence="7">
    <location>
        <position position="1"/>
    </location>
</feature>
<evidence type="ECO:0000313" key="9">
    <source>
        <dbReference type="Proteomes" id="UP000007062"/>
    </source>
</evidence>
<evidence type="ECO:0000256" key="4">
    <source>
        <dbReference type="ARBA" id="ARBA00023157"/>
    </source>
</evidence>
<dbReference type="InterPro" id="IPR050430">
    <property type="entry name" value="Peptidase_S1"/>
</dbReference>
<dbReference type="PANTHER" id="PTHR24276">
    <property type="entry name" value="POLYSERASE-RELATED"/>
    <property type="match status" value="1"/>
</dbReference>
<reference evidence="7 9" key="4">
    <citation type="journal article" date="2007" name="Genome Biol.">
        <title>Update of the Anopheles gambiae PEST genome assembly.</title>
        <authorList>
            <person name="Sharakhova M.V."/>
            <person name="Hammond M.P."/>
            <person name="Lobo N.F."/>
            <person name="Krzywinski J."/>
            <person name="Unger M.F."/>
            <person name="Hillenmeyer M.E."/>
            <person name="Bruggner R.V."/>
            <person name="Birney E."/>
            <person name="Collins F.H."/>
        </authorList>
    </citation>
    <scope>NUCLEOTIDE SEQUENCE [LARGE SCALE GENOMIC DNA]</scope>
    <source>
        <strain evidence="7 9">PEST</strain>
    </source>
</reference>
<feature type="domain" description="Peptidase S1" evidence="6">
    <location>
        <begin position="29"/>
        <end position="163"/>
    </location>
</feature>
<dbReference type="STRING" id="7165.A7UR06"/>
<dbReference type="SMART" id="SM00020">
    <property type="entry name" value="Tryp_SPc"/>
    <property type="match status" value="1"/>
</dbReference>
<evidence type="ECO:0000256" key="5">
    <source>
        <dbReference type="ARBA" id="ARBA00024195"/>
    </source>
</evidence>
<dbReference type="VEuPathDB" id="VectorBase:AGAP012472"/>
<accession>A7UR06</accession>
<dbReference type="PANTHER" id="PTHR24276:SF96">
    <property type="entry name" value="PEPTIDASE S1 DOMAIN-CONTAINING PROTEIN"/>
    <property type="match status" value="1"/>
</dbReference>
<dbReference type="OMA" id="DIHIHGK"/>
<dbReference type="InterPro" id="IPR043504">
    <property type="entry name" value="Peptidase_S1_PA_chymotrypsin"/>
</dbReference>
<gene>
    <name evidence="7" type="ORF">AgaP_AGAP012472</name>
</gene>
<dbReference type="eggNOG" id="KOG3627">
    <property type="taxonomic scope" value="Eukaryota"/>
</dbReference>
<evidence type="ECO:0000313" key="8">
    <source>
        <dbReference type="EnsemblMetazoa" id="AGAP012472-PA"/>
    </source>
</evidence>
<name>A7UR06_ANOGA</name>
<keyword evidence="1" id="KW-0645">Protease</keyword>
<reference evidence="7" key="2">
    <citation type="submission" date="2002-03" db="EMBL/GenBank/DDBJ databases">
        <authorList>
            <consortium name="The Anopheles Genome Sequencing Consortium"/>
        </authorList>
    </citation>
    <scope>NUCLEOTIDE SEQUENCE</scope>
    <source>
        <strain evidence="7">PEST</strain>
    </source>
</reference>
<dbReference type="HOGENOM" id="CLU_1631174_0_0_1"/>
<dbReference type="EnsemblMetazoa" id="AGAP012472-RA">
    <property type="protein sequence ID" value="AGAP012472-PA"/>
    <property type="gene ID" value="AGAP012472"/>
</dbReference>
<evidence type="ECO:0000256" key="2">
    <source>
        <dbReference type="ARBA" id="ARBA00022801"/>
    </source>
</evidence>
<dbReference type="PROSITE" id="PS50240">
    <property type="entry name" value="TRYPSIN_DOM"/>
    <property type="match status" value="1"/>
</dbReference>
<reference evidence="7 9" key="3">
    <citation type="journal article" date="2004" name="Trends Parasitol.">
        <title>The Anopheles gambiae genome: an update.</title>
        <authorList>
            <person name="Mongin E."/>
            <person name="Louis C."/>
            <person name="Holt R.A."/>
            <person name="Birney E."/>
            <person name="Collins F.H."/>
        </authorList>
    </citation>
    <scope>NUCLEOTIDE SEQUENCE [LARGE SCALE GENOMIC DNA]</scope>
    <source>
        <strain evidence="7 9">PEST</strain>
    </source>
</reference>
<dbReference type="GO" id="GO:0004252">
    <property type="term" value="F:serine-type endopeptidase activity"/>
    <property type="evidence" value="ECO:0000318"/>
    <property type="project" value="GO_Central"/>
</dbReference>
<organism evidence="7">
    <name type="scientific">Anopheles gambiae</name>
    <name type="common">African malaria mosquito</name>
    <dbReference type="NCBI Taxonomy" id="7165"/>
    <lineage>
        <taxon>Eukaryota</taxon>
        <taxon>Metazoa</taxon>
        <taxon>Ecdysozoa</taxon>
        <taxon>Arthropoda</taxon>
        <taxon>Hexapoda</taxon>
        <taxon>Insecta</taxon>
        <taxon>Pterygota</taxon>
        <taxon>Neoptera</taxon>
        <taxon>Endopterygota</taxon>
        <taxon>Diptera</taxon>
        <taxon>Nematocera</taxon>
        <taxon>Culicoidea</taxon>
        <taxon>Culicidae</taxon>
        <taxon>Anophelinae</taxon>
        <taxon>Anopheles</taxon>
    </lineage>
</organism>
<protein>
    <submittedName>
        <fullName evidence="7">AGAP012472-PA</fullName>
    </submittedName>
</protein>
<evidence type="ECO:0000256" key="3">
    <source>
        <dbReference type="ARBA" id="ARBA00022825"/>
    </source>
</evidence>
<comment type="similarity">
    <text evidence="5">Belongs to the peptidase S1 family. CLIP subfamily.</text>
</comment>
<sequence length="163" mass="17527">NAVQANDNELIDDIHIHGKTKGVARSGRIVNGVPVSIENYKFAVSLRIDDQYFCGGSIISVPHVLSAAHCVYPFLKNISRMSVYGGSTSPFSGGVSIPVIRAVNHPDFKPNPPSGLHDFDVAALTVPTNALRGRPNMAPISIQNVQVPAGTRCYVVGWGWTDF</sequence>
<dbReference type="InterPro" id="IPR018114">
    <property type="entry name" value="TRYPSIN_HIS"/>
</dbReference>
<dbReference type="Gene3D" id="2.40.10.10">
    <property type="entry name" value="Trypsin-like serine proteases"/>
    <property type="match status" value="1"/>
</dbReference>
<reference evidence="8" key="6">
    <citation type="submission" date="2020-05" db="UniProtKB">
        <authorList>
            <consortium name="EnsemblMetazoa"/>
        </authorList>
    </citation>
    <scope>IDENTIFICATION</scope>
    <source>
        <strain evidence="8">PEST</strain>
    </source>
</reference>
<feature type="non-terminal residue" evidence="7">
    <location>
        <position position="163"/>
    </location>
</feature>
<evidence type="ECO:0000313" key="7">
    <source>
        <dbReference type="EMBL" id="EDO64844.1"/>
    </source>
</evidence>
<reference evidence="7" key="5">
    <citation type="submission" date="2011-05" db="EMBL/GenBank/DDBJ databases">
        <authorList>
            <consortium name="VectorBase"/>
        </authorList>
    </citation>
    <scope>NUCLEOTIDE SEQUENCE</scope>
    <source>
        <strain evidence="7">PEST</strain>
    </source>
</reference>
<keyword evidence="3" id="KW-0720">Serine protease</keyword>
<dbReference type="GO" id="GO:0006508">
    <property type="term" value="P:proteolysis"/>
    <property type="evidence" value="ECO:0007669"/>
    <property type="project" value="UniProtKB-KW"/>
</dbReference>
<dbReference type="AlphaFoldDB" id="A7UR06"/>
<dbReference type="PROSITE" id="PS00134">
    <property type="entry name" value="TRYPSIN_HIS"/>
    <property type="match status" value="1"/>
</dbReference>
<dbReference type="InterPro" id="IPR001254">
    <property type="entry name" value="Trypsin_dom"/>
</dbReference>
<dbReference type="InterPro" id="IPR009003">
    <property type="entry name" value="Peptidase_S1_PA"/>
</dbReference>
<reference evidence="7 9" key="1">
    <citation type="journal article" date="2002" name="Science">
        <title>The genome sequence of the malaria mosquito Anopheles gambiae.</title>
        <authorList>
            <person name="Holt R.A."/>
            <person name="Subramanian G.M."/>
            <person name="Halpern A."/>
            <person name="Sutton G.G."/>
            <person name="Charlab R."/>
            <person name="Nusskern D.R."/>
            <person name="Wincker P."/>
            <person name="Clark A.G."/>
            <person name="Ribeiro J.M."/>
            <person name="Wides R."/>
            <person name="Salzberg S.L."/>
            <person name="Loftus B."/>
            <person name="Yandell M."/>
            <person name="Majoros W.H."/>
            <person name="Rusch D.B."/>
            <person name="Lai Z."/>
            <person name="Kraft C.L."/>
            <person name="Abril J.F."/>
            <person name="Anthouard V."/>
            <person name="Arensburger P."/>
            <person name="Atkinson P.W."/>
            <person name="Baden H."/>
            <person name="de Berardinis V."/>
            <person name="Baldwin D."/>
            <person name="Benes V."/>
            <person name="Biedler J."/>
            <person name="Blass C."/>
            <person name="Bolanos R."/>
            <person name="Boscus D."/>
            <person name="Barnstead M."/>
            <person name="Cai S."/>
            <person name="Center A."/>
            <person name="Chaturverdi K."/>
            <person name="Christophides G.K."/>
            <person name="Chrystal M.A."/>
            <person name="Clamp M."/>
            <person name="Cravchik A."/>
            <person name="Curwen V."/>
            <person name="Dana A."/>
            <person name="Delcher A."/>
            <person name="Dew I."/>
            <person name="Evans C.A."/>
            <person name="Flanigan M."/>
            <person name="Grundschober-Freimoser A."/>
            <person name="Friedli L."/>
            <person name="Gu Z."/>
            <person name="Guan P."/>
            <person name="Guigo R."/>
            <person name="Hillenmeyer M.E."/>
            <person name="Hladun S.L."/>
            <person name="Hogan J.R."/>
            <person name="Hong Y.S."/>
            <person name="Hoover J."/>
            <person name="Jaillon O."/>
            <person name="Ke Z."/>
            <person name="Kodira C."/>
            <person name="Kokoza E."/>
            <person name="Koutsos A."/>
            <person name="Letunic I."/>
            <person name="Levitsky A."/>
            <person name="Liang Y."/>
            <person name="Lin J.J."/>
            <person name="Lobo N.F."/>
            <person name="Lopez J.R."/>
            <person name="Malek J.A."/>
            <person name="McIntosh T.C."/>
            <person name="Meister S."/>
            <person name="Miller J."/>
            <person name="Mobarry C."/>
            <person name="Mongin E."/>
            <person name="Murphy S.D."/>
            <person name="O'Brochta D.A."/>
            <person name="Pfannkoch C."/>
            <person name="Qi R."/>
            <person name="Regier M.A."/>
            <person name="Remington K."/>
            <person name="Shao H."/>
            <person name="Sharakhova M.V."/>
            <person name="Sitter C.D."/>
            <person name="Shetty J."/>
            <person name="Smith T.J."/>
            <person name="Strong R."/>
            <person name="Sun J."/>
            <person name="Thomasova D."/>
            <person name="Ton L.Q."/>
            <person name="Topalis P."/>
            <person name="Tu Z."/>
            <person name="Unger M.F."/>
            <person name="Walenz B."/>
            <person name="Wang A."/>
            <person name="Wang J."/>
            <person name="Wang M."/>
            <person name="Wang X."/>
            <person name="Woodford K.J."/>
            <person name="Wortman J.R."/>
            <person name="Wu M."/>
            <person name="Yao A."/>
            <person name="Zdobnov E.M."/>
            <person name="Zhang H."/>
            <person name="Zhao Q."/>
            <person name="Zhao S."/>
            <person name="Zhu S.C."/>
            <person name="Zhimulev I."/>
            <person name="Coluzzi M."/>
            <person name="della Torre A."/>
            <person name="Roth C.W."/>
            <person name="Louis C."/>
            <person name="Kalush F."/>
            <person name="Mural R.J."/>
            <person name="Myers E.W."/>
            <person name="Adams M.D."/>
            <person name="Smith H.O."/>
            <person name="Broder S."/>
            <person name="Gardner M.J."/>
            <person name="Fraser C.M."/>
            <person name="Birney E."/>
            <person name="Bork P."/>
            <person name="Brey P.T."/>
            <person name="Venter J.C."/>
            <person name="Weissenbach J."/>
            <person name="Kafatos F.C."/>
            <person name="Collins F.H."/>
            <person name="Hoffman S.L."/>
        </authorList>
    </citation>
    <scope>NUCLEOTIDE SEQUENCE [LARGE SCALE GENOMIC DNA]</scope>
    <source>
        <strain evidence="7 9">PEST</strain>
    </source>
</reference>